<dbReference type="AlphaFoldDB" id="A0A4Q7PG62"/>
<protein>
    <submittedName>
        <fullName evidence="1">Uncharacterized protein</fullName>
    </submittedName>
</protein>
<evidence type="ECO:0000313" key="1">
    <source>
        <dbReference type="EMBL" id="RZS97882.1"/>
    </source>
</evidence>
<reference evidence="1 2" key="1">
    <citation type="submission" date="2019-02" db="EMBL/GenBank/DDBJ databases">
        <title>Genomic Encyclopedia of Archaeal and Bacterial Type Strains, Phase II (KMG-II): from individual species to whole genera.</title>
        <authorList>
            <person name="Goeker M."/>
        </authorList>
    </citation>
    <scope>NUCLEOTIDE SEQUENCE [LARGE SCALE GENOMIC DNA]</scope>
    <source>
        <strain evidence="1 2">DSM 21411</strain>
    </source>
</reference>
<name>A0A4Q7PG62_9BACT</name>
<keyword evidence="2" id="KW-1185">Reference proteome</keyword>
<comment type="caution">
    <text evidence="1">The sequence shown here is derived from an EMBL/GenBank/DDBJ whole genome shotgun (WGS) entry which is preliminary data.</text>
</comment>
<organism evidence="1 2">
    <name type="scientific">Cecembia calidifontis</name>
    <dbReference type="NCBI Taxonomy" id="1187080"/>
    <lineage>
        <taxon>Bacteria</taxon>
        <taxon>Pseudomonadati</taxon>
        <taxon>Bacteroidota</taxon>
        <taxon>Cytophagia</taxon>
        <taxon>Cytophagales</taxon>
        <taxon>Cyclobacteriaceae</taxon>
        <taxon>Cecembia</taxon>
    </lineage>
</organism>
<dbReference type="Proteomes" id="UP000292209">
    <property type="component" value="Unassembled WGS sequence"/>
</dbReference>
<dbReference type="RefSeq" id="WP_130276692.1">
    <property type="nucleotide sequence ID" value="NZ_SGXG01000001.1"/>
</dbReference>
<gene>
    <name evidence="1" type="ORF">BC751_3510</name>
</gene>
<proteinExistence type="predicted"/>
<evidence type="ECO:0000313" key="2">
    <source>
        <dbReference type="Proteomes" id="UP000292209"/>
    </source>
</evidence>
<sequence>MANKIILADVGKWMFPECYPYFKNQFQEELNYLHQQEGHELVSLQNMKFKIKLAAYSSTLKDEGVRYVLHKLFNNHVDTHLDWQQEYNWYELKSILMFFIVFSTIQRQHDLAKLFDEKSIPKLFDKYTPRPSLK</sequence>
<dbReference type="EMBL" id="SGXG01000001">
    <property type="protein sequence ID" value="RZS97882.1"/>
    <property type="molecule type" value="Genomic_DNA"/>
</dbReference>
<accession>A0A4Q7PG62</accession>